<keyword evidence="4" id="KW-0949">S-adenosyl-L-methionine</keyword>
<dbReference type="InterPro" id="IPR028564">
    <property type="entry name" value="MT_TRM10-typ"/>
</dbReference>
<evidence type="ECO:0000313" key="14">
    <source>
        <dbReference type="RefSeq" id="XP_022302801.1"/>
    </source>
</evidence>
<keyword evidence="11" id="KW-1185">Reference proteome</keyword>
<dbReference type="GO" id="GO:0005654">
    <property type="term" value="C:nucleoplasm"/>
    <property type="evidence" value="ECO:0007669"/>
    <property type="project" value="TreeGrafter"/>
</dbReference>
<reference evidence="12 13" key="1">
    <citation type="submission" date="2025-04" db="UniProtKB">
        <authorList>
            <consortium name="RefSeq"/>
        </authorList>
    </citation>
    <scope>IDENTIFICATION</scope>
    <source>
        <tissue evidence="12 13">Whole sample</tissue>
    </source>
</reference>
<proteinExistence type="predicted"/>
<name>A0A8B8BIZ2_CRAVI</name>
<feature type="domain" description="SAM-dependent MTase TRM10-type" evidence="10">
    <location>
        <begin position="158"/>
        <end position="355"/>
    </location>
</feature>
<organism evidence="11 12">
    <name type="scientific">Crassostrea virginica</name>
    <name type="common">Eastern oyster</name>
    <dbReference type="NCBI Taxonomy" id="6565"/>
    <lineage>
        <taxon>Eukaryota</taxon>
        <taxon>Metazoa</taxon>
        <taxon>Spiralia</taxon>
        <taxon>Lophotrochozoa</taxon>
        <taxon>Mollusca</taxon>
        <taxon>Bivalvia</taxon>
        <taxon>Autobranchia</taxon>
        <taxon>Pteriomorphia</taxon>
        <taxon>Ostreida</taxon>
        <taxon>Ostreoidea</taxon>
        <taxon>Ostreidae</taxon>
        <taxon>Crassostrea</taxon>
    </lineage>
</organism>
<dbReference type="InterPro" id="IPR025812">
    <property type="entry name" value="Trm10_C_MTase_dom"/>
</dbReference>
<dbReference type="PANTHER" id="PTHR13563:SF5">
    <property type="entry name" value="TRNA METHYLTRANSFERASE 10 HOMOLOG C"/>
    <property type="match status" value="1"/>
</dbReference>
<evidence type="ECO:0000256" key="7">
    <source>
        <dbReference type="ARBA" id="ARBA00023054"/>
    </source>
</evidence>
<dbReference type="Gene3D" id="3.40.1280.30">
    <property type="match status" value="1"/>
</dbReference>
<evidence type="ECO:0000256" key="4">
    <source>
        <dbReference type="ARBA" id="ARBA00022691"/>
    </source>
</evidence>
<dbReference type="InterPro" id="IPR038459">
    <property type="entry name" value="MT_TRM10-typ_sf"/>
</dbReference>
<dbReference type="GO" id="GO:0070131">
    <property type="term" value="P:positive regulation of mitochondrial translation"/>
    <property type="evidence" value="ECO:0007669"/>
    <property type="project" value="TreeGrafter"/>
</dbReference>
<evidence type="ECO:0000259" key="10">
    <source>
        <dbReference type="PROSITE" id="PS51675"/>
    </source>
</evidence>
<keyword evidence="5" id="KW-0819">tRNA processing</keyword>
<keyword evidence="2" id="KW-0489">Methyltransferase</keyword>
<dbReference type="GeneID" id="111110545"/>
<dbReference type="Proteomes" id="UP000694844">
    <property type="component" value="Chromosome 8"/>
</dbReference>
<accession>A0A8B8BIZ2</accession>
<dbReference type="PROSITE" id="PS51675">
    <property type="entry name" value="SAM_MT_TRM10"/>
    <property type="match status" value="1"/>
</dbReference>
<evidence type="ECO:0000313" key="13">
    <source>
        <dbReference type="RefSeq" id="XP_022302800.1"/>
    </source>
</evidence>
<dbReference type="GO" id="GO:0005739">
    <property type="term" value="C:mitochondrion"/>
    <property type="evidence" value="ECO:0007669"/>
    <property type="project" value="InterPro"/>
</dbReference>
<evidence type="ECO:0000256" key="3">
    <source>
        <dbReference type="ARBA" id="ARBA00022679"/>
    </source>
</evidence>
<evidence type="ECO:0000256" key="1">
    <source>
        <dbReference type="ARBA" id="ARBA00004173"/>
    </source>
</evidence>
<dbReference type="PANTHER" id="PTHR13563">
    <property type="entry name" value="TRNA (GUANINE-9-) METHYLTRANSFERASE"/>
    <property type="match status" value="1"/>
</dbReference>
<dbReference type="RefSeq" id="XP_022302800.1">
    <property type="nucleotide sequence ID" value="XM_022447092.1"/>
</dbReference>
<keyword evidence="3" id="KW-0808">Transferase</keyword>
<keyword evidence="8" id="KW-0496">Mitochondrion</keyword>
<dbReference type="GO" id="GO:0000049">
    <property type="term" value="F:tRNA binding"/>
    <property type="evidence" value="ECO:0007669"/>
    <property type="project" value="TreeGrafter"/>
</dbReference>
<comment type="subcellular location">
    <subcellularLocation>
        <location evidence="1">Mitochondrion</location>
    </subcellularLocation>
</comment>
<evidence type="ECO:0000256" key="6">
    <source>
        <dbReference type="ARBA" id="ARBA00022946"/>
    </source>
</evidence>
<dbReference type="AlphaFoldDB" id="A0A8B8BIZ2"/>
<sequence>MWTTRLIQRSVRLFRSPMPWNNVQSWPKVFSTSTFSLKEEERKGRTFYPDDRIKNMEDFERLATPEEKKHMEMIKAEFYQLCSRGNFQDIDLTEMQWLKHMNYETKATRVRHLKRILRKALIQARKELVGQKERGPLVYTESRRFFRDIFSFTENQIIQSRLAQAMMLEDPIFMDLGFADKLDYDEIEDVVNQLMITFGLIRESAISTESTLNIIFCNATPSPEENPIIRRLMKNVPDLTVGDLLVTVTEKSYLDLYPKKDLVYLSPDAKEYYHPDDGIPIIGAIVDRRTMTKLSYGKGHSQKLRIRRLPIDLVDTIYGNKSLALNHVVDYLHRLQITWDPEQAKEALPKRKLKEKFPRKRK</sequence>
<dbReference type="RefSeq" id="XP_022302801.1">
    <property type="nucleotide sequence ID" value="XM_022447093.1"/>
</dbReference>
<evidence type="ECO:0000313" key="12">
    <source>
        <dbReference type="RefSeq" id="XP_022302799.1"/>
    </source>
</evidence>
<dbReference type="GO" id="GO:0097745">
    <property type="term" value="P:mitochondrial tRNA 5'-end processing"/>
    <property type="evidence" value="ECO:0007669"/>
    <property type="project" value="TreeGrafter"/>
</dbReference>
<evidence type="ECO:0000256" key="8">
    <source>
        <dbReference type="ARBA" id="ARBA00023128"/>
    </source>
</evidence>
<evidence type="ECO:0000256" key="2">
    <source>
        <dbReference type="ARBA" id="ARBA00022603"/>
    </source>
</evidence>
<keyword evidence="6" id="KW-0809">Transit peptide</keyword>
<dbReference type="InterPro" id="IPR007356">
    <property type="entry name" value="tRNA_m1G_MeTrfase_euk"/>
</dbReference>
<dbReference type="CDD" id="cd18102">
    <property type="entry name" value="Trm10_MRRP1"/>
    <property type="match status" value="1"/>
</dbReference>
<dbReference type="RefSeq" id="XP_022302799.1">
    <property type="nucleotide sequence ID" value="XM_022447091.1"/>
</dbReference>
<dbReference type="GO" id="GO:0032259">
    <property type="term" value="P:methylation"/>
    <property type="evidence" value="ECO:0007669"/>
    <property type="project" value="UniProtKB-KW"/>
</dbReference>
<keyword evidence="7" id="KW-0175">Coiled coil</keyword>
<protein>
    <recommendedName>
        <fullName evidence="9">RNA (guanine-9-)-methyltransferase domain-containing protein 1</fullName>
    </recommendedName>
</protein>
<evidence type="ECO:0000256" key="5">
    <source>
        <dbReference type="ARBA" id="ARBA00022694"/>
    </source>
</evidence>
<dbReference type="OrthoDB" id="278300at2759"/>
<dbReference type="GO" id="GO:0008168">
    <property type="term" value="F:methyltransferase activity"/>
    <property type="evidence" value="ECO:0007669"/>
    <property type="project" value="UniProtKB-KW"/>
</dbReference>
<evidence type="ECO:0000256" key="9">
    <source>
        <dbReference type="ARBA" id="ARBA00029803"/>
    </source>
</evidence>
<evidence type="ECO:0000313" key="11">
    <source>
        <dbReference type="Proteomes" id="UP000694844"/>
    </source>
</evidence>
<gene>
    <name evidence="12 13 14" type="primary">LOC111110545</name>
</gene>